<proteinExistence type="predicted"/>
<dbReference type="Proteomes" id="UP001369086">
    <property type="component" value="Unassembled WGS sequence"/>
</dbReference>
<reference evidence="2 3" key="1">
    <citation type="submission" date="2021-05" db="EMBL/GenBank/DDBJ databases">
        <authorList>
            <person name="Zahm M."/>
            <person name="Klopp C."/>
            <person name="Cabau C."/>
            <person name="Kuhl H."/>
            <person name="Suciu R."/>
            <person name="Ciorpac M."/>
            <person name="Holostenco D."/>
            <person name="Gessner J."/>
            <person name="Wuertz S."/>
            <person name="Hohne C."/>
            <person name="Stock M."/>
            <person name="Gislard M."/>
            <person name="Lluch J."/>
            <person name="Milhes M."/>
            <person name="Lampietro C."/>
            <person name="Lopez Roques C."/>
            <person name="Donnadieu C."/>
            <person name="Du K."/>
            <person name="Schartl M."/>
            <person name="Guiguen Y."/>
        </authorList>
    </citation>
    <scope>NUCLEOTIDE SEQUENCE [LARGE SCALE GENOMIC DNA]</scope>
    <source>
        <strain evidence="2">Hh-F2</strain>
        <tissue evidence="2">Blood</tissue>
    </source>
</reference>
<accession>A0ABR0YXM9</accession>
<gene>
    <name evidence="2" type="ORF">HHUSO_G22261</name>
</gene>
<feature type="compositionally biased region" description="Polar residues" evidence="1">
    <location>
        <begin position="68"/>
        <end position="77"/>
    </location>
</feature>
<evidence type="ECO:0000256" key="1">
    <source>
        <dbReference type="SAM" id="MobiDB-lite"/>
    </source>
</evidence>
<evidence type="ECO:0000313" key="3">
    <source>
        <dbReference type="Proteomes" id="UP001369086"/>
    </source>
</evidence>
<name>A0ABR0YXM9_HUSHU</name>
<sequence length="98" mass="11600">MRSSKNSCLTQKIKDYVKGGNPEASDDEVAVAMKTYWCNLRRKDNEKNIWERRQLEARRKNKRDKCQSRIQGFPHSSASKEEKKRRDVPLKCSLWKSL</sequence>
<feature type="compositionally biased region" description="Basic and acidic residues" evidence="1">
    <location>
        <begin position="78"/>
        <end position="89"/>
    </location>
</feature>
<feature type="region of interest" description="Disordered" evidence="1">
    <location>
        <begin position="57"/>
        <end position="89"/>
    </location>
</feature>
<organism evidence="2 3">
    <name type="scientific">Huso huso</name>
    <name type="common">Beluga</name>
    <name type="synonym">Acipenser huso</name>
    <dbReference type="NCBI Taxonomy" id="61971"/>
    <lineage>
        <taxon>Eukaryota</taxon>
        <taxon>Metazoa</taxon>
        <taxon>Chordata</taxon>
        <taxon>Craniata</taxon>
        <taxon>Vertebrata</taxon>
        <taxon>Euteleostomi</taxon>
        <taxon>Actinopterygii</taxon>
        <taxon>Chondrostei</taxon>
        <taxon>Acipenseriformes</taxon>
        <taxon>Acipenseridae</taxon>
        <taxon>Huso</taxon>
    </lineage>
</organism>
<protein>
    <submittedName>
        <fullName evidence="2">Uncharacterized protein</fullName>
    </submittedName>
</protein>
<comment type="caution">
    <text evidence="2">The sequence shown here is derived from an EMBL/GenBank/DDBJ whole genome shotgun (WGS) entry which is preliminary data.</text>
</comment>
<evidence type="ECO:0000313" key="2">
    <source>
        <dbReference type="EMBL" id="KAK6477339.1"/>
    </source>
</evidence>
<keyword evidence="3" id="KW-1185">Reference proteome</keyword>
<dbReference type="EMBL" id="JAHFZB010000021">
    <property type="protein sequence ID" value="KAK6477339.1"/>
    <property type="molecule type" value="Genomic_DNA"/>
</dbReference>